<protein>
    <recommendedName>
        <fullName evidence="5">Saccharopine dehydrogenase [NAD(+), L-lysine-forming]</fullName>
        <ecNumber evidence="4">1.5.1.7</ecNumber>
    </recommendedName>
    <alternativeName>
        <fullName evidence="10">Lysine--2-oxoglutarate reductase</fullName>
    </alternativeName>
</protein>
<feature type="active site" description="Proton acceptor" evidence="12">
    <location>
        <position position="75"/>
    </location>
</feature>
<organism evidence="16 17">
    <name type="scientific">Tranquillimonas rosea</name>
    <dbReference type="NCBI Taxonomy" id="641238"/>
    <lineage>
        <taxon>Bacteria</taxon>
        <taxon>Pseudomonadati</taxon>
        <taxon>Pseudomonadota</taxon>
        <taxon>Alphaproteobacteria</taxon>
        <taxon>Rhodobacterales</taxon>
        <taxon>Roseobacteraceae</taxon>
        <taxon>Tranquillimonas</taxon>
    </lineage>
</organism>
<evidence type="ECO:0000256" key="8">
    <source>
        <dbReference type="ARBA" id="ARBA00023027"/>
    </source>
</evidence>
<dbReference type="Proteomes" id="UP000198885">
    <property type="component" value="Unassembled WGS sequence"/>
</dbReference>
<evidence type="ECO:0000256" key="5">
    <source>
        <dbReference type="ARBA" id="ARBA00021221"/>
    </source>
</evidence>
<dbReference type="InterPro" id="IPR027281">
    <property type="entry name" value="Lys1"/>
</dbReference>
<dbReference type="Gene3D" id="3.40.50.720">
    <property type="entry name" value="NAD(P)-binding Rossmann-like Domain"/>
    <property type="match status" value="1"/>
</dbReference>
<keyword evidence="6" id="KW-0028">Amino-acid biosynthesis</keyword>
<dbReference type="GO" id="GO:0019878">
    <property type="term" value="P:lysine biosynthetic process via aminoadipic acid"/>
    <property type="evidence" value="ECO:0007669"/>
    <property type="project" value="UniProtKB-UniPathway"/>
</dbReference>
<keyword evidence="7" id="KW-0560">Oxidoreductase</keyword>
<dbReference type="Pfam" id="PF05222">
    <property type="entry name" value="AlaDh_PNT_N"/>
    <property type="match status" value="1"/>
</dbReference>
<proteinExistence type="inferred from homology"/>
<dbReference type="PANTHER" id="PTHR11133">
    <property type="entry name" value="SACCHAROPINE DEHYDROGENASE"/>
    <property type="match status" value="1"/>
</dbReference>
<reference evidence="16 17" key="1">
    <citation type="submission" date="2016-10" db="EMBL/GenBank/DDBJ databases">
        <authorList>
            <person name="de Groot N.N."/>
        </authorList>
    </citation>
    <scope>NUCLEOTIDE SEQUENCE [LARGE SCALE GENOMIC DNA]</scope>
    <source>
        <strain evidence="16 17">DSM 23042</strain>
    </source>
</reference>
<feature type="active site" description="Proton donor" evidence="12">
    <location>
        <position position="93"/>
    </location>
</feature>
<evidence type="ECO:0000259" key="14">
    <source>
        <dbReference type="SMART" id="SM01002"/>
    </source>
</evidence>
<dbReference type="InterPro" id="IPR036291">
    <property type="entry name" value="NAD(P)-bd_dom_sf"/>
</dbReference>
<evidence type="ECO:0000256" key="7">
    <source>
        <dbReference type="ARBA" id="ARBA00023002"/>
    </source>
</evidence>
<evidence type="ECO:0000256" key="1">
    <source>
        <dbReference type="ARBA" id="ARBA00004884"/>
    </source>
</evidence>
<dbReference type="RefSeq" id="WP_092695214.1">
    <property type="nucleotide sequence ID" value="NZ_FOGU01000009.1"/>
</dbReference>
<keyword evidence="9" id="KW-1015">Disulfide bond</keyword>
<feature type="binding site" evidence="13">
    <location>
        <position position="215"/>
    </location>
    <ligand>
        <name>NAD(+)</name>
        <dbReference type="ChEBI" id="CHEBI:57540"/>
    </ligand>
</feature>
<evidence type="ECO:0000256" key="11">
    <source>
        <dbReference type="ARBA" id="ARBA00047860"/>
    </source>
</evidence>
<dbReference type="UniPathway" id="UPA00033">
    <property type="reaction ID" value="UER00034"/>
</dbReference>
<dbReference type="PANTHER" id="PTHR11133:SF23">
    <property type="entry name" value="SACCHAROPINE DEHYDROGENASE [NAD(+), L-LYSINE-FORMING]"/>
    <property type="match status" value="1"/>
</dbReference>
<comment type="catalytic activity">
    <reaction evidence="11">
        <text>L-saccharopine + NAD(+) + H2O = L-lysine + 2-oxoglutarate + NADH + H(+)</text>
        <dbReference type="Rhea" id="RHEA:12440"/>
        <dbReference type="ChEBI" id="CHEBI:15377"/>
        <dbReference type="ChEBI" id="CHEBI:15378"/>
        <dbReference type="ChEBI" id="CHEBI:16810"/>
        <dbReference type="ChEBI" id="CHEBI:32551"/>
        <dbReference type="ChEBI" id="CHEBI:57540"/>
        <dbReference type="ChEBI" id="CHEBI:57945"/>
        <dbReference type="ChEBI" id="CHEBI:57951"/>
        <dbReference type="EC" id="1.5.1.7"/>
    </reaction>
</comment>
<comment type="subunit">
    <text evidence="3">Monomer.</text>
</comment>
<keyword evidence="17" id="KW-1185">Reference proteome</keyword>
<dbReference type="EMBL" id="FOGU01000009">
    <property type="protein sequence ID" value="SES29856.1"/>
    <property type="molecule type" value="Genomic_DNA"/>
</dbReference>
<dbReference type="STRING" id="641238.SAMN04490244_109171"/>
<gene>
    <name evidence="16" type="ORF">SAMN04490244_109171</name>
</gene>
<evidence type="ECO:0000256" key="10">
    <source>
        <dbReference type="ARBA" id="ARBA00033228"/>
    </source>
</evidence>
<evidence type="ECO:0000256" key="3">
    <source>
        <dbReference type="ARBA" id="ARBA00011245"/>
    </source>
</evidence>
<evidence type="ECO:0000256" key="9">
    <source>
        <dbReference type="ARBA" id="ARBA00023157"/>
    </source>
</evidence>
<dbReference type="SUPFAM" id="SSF52283">
    <property type="entry name" value="Formate/glycerate dehydrogenase catalytic domain-like"/>
    <property type="match status" value="1"/>
</dbReference>
<evidence type="ECO:0000256" key="4">
    <source>
        <dbReference type="ARBA" id="ARBA00012847"/>
    </source>
</evidence>
<sequence length="351" mass="37720">MTHLWVRAEHRSDEARVGLTPQGAASLIAQGFDVTVEDSDRRAIAIDGYRTAGADVAPEGAWREAPDDAIVLGLKDLPDDGTPLTHRHVMFGHAYKGQPEGRKLLERFRAGGGVLYDLEYLTDEDGRRVAAFGYWAGYAGAAVSLLAWAAQQQGGLCGRVTAHDTSRDLFALVQAELMAAGASRPNALIIGALGRVGTGARDLCSALSVRPTLWDMAETAGGGPFPQVLSHHILLNCILARPGSPVFVEPDATEAIRALSVIGDIACDPGSDYSPIKVYDRGTTWDSPVRRVHDVPPLDVMAIDNLPAMLPLESSEDFAKQLLPTLRLLDGLDEGPWARARVEFDRAIEAL</sequence>
<feature type="binding site" evidence="13">
    <location>
        <begin position="303"/>
        <end position="306"/>
    </location>
    <ligand>
        <name>NAD(+)</name>
        <dbReference type="ChEBI" id="CHEBI:57540"/>
    </ligand>
</feature>
<name>A0A1H9W7C2_9RHOB</name>
<feature type="binding site" evidence="13">
    <location>
        <position position="219"/>
    </location>
    <ligand>
        <name>NAD(+)</name>
        <dbReference type="ChEBI" id="CHEBI:57540"/>
    </ligand>
</feature>
<comment type="similarity">
    <text evidence="2">Belongs to the AlaDH/PNT family.</text>
</comment>
<dbReference type="GO" id="GO:0005737">
    <property type="term" value="C:cytoplasm"/>
    <property type="evidence" value="ECO:0007669"/>
    <property type="project" value="TreeGrafter"/>
</dbReference>
<evidence type="ECO:0000313" key="16">
    <source>
        <dbReference type="EMBL" id="SES29856.1"/>
    </source>
</evidence>
<feature type="binding site" evidence="13">
    <location>
        <begin position="194"/>
        <end position="195"/>
    </location>
    <ligand>
        <name>NAD(+)</name>
        <dbReference type="ChEBI" id="CHEBI:57540"/>
    </ligand>
</feature>
<feature type="domain" description="Alanine dehydrogenase/pyridine nucleotide transhydrogenase NAD(H)-binding" evidence="14">
    <location>
        <begin position="169"/>
        <end position="302"/>
    </location>
</feature>
<feature type="binding site" evidence="13">
    <location>
        <position position="127"/>
    </location>
    <ligand>
        <name>NAD(+)</name>
        <dbReference type="ChEBI" id="CHEBI:57540"/>
    </ligand>
</feature>
<accession>A0A1H9W7C2</accession>
<evidence type="ECO:0000256" key="13">
    <source>
        <dbReference type="PIRSR" id="PIRSR018250-3"/>
    </source>
</evidence>
<dbReference type="InterPro" id="IPR007886">
    <property type="entry name" value="AlaDH/PNT_N"/>
</dbReference>
<dbReference type="PIRSF" id="PIRSF018250">
    <property type="entry name" value="Saccharopine_DH_Lys"/>
    <property type="match status" value="1"/>
</dbReference>
<dbReference type="InterPro" id="IPR051168">
    <property type="entry name" value="AASS"/>
</dbReference>
<evidence type="ECO:0000313" key="17">
    <source>
        <dbReference type="Proteomes" id="UP000198885"/>
    </source>
</evidence>
<evidence type="ECO:0000256" key="6">
    <source>
        <dbReference type="ARBA" id="ARBA00022605"/>
    </source>
</evidence>
<feature type="domain" description="Alanine dehydrogenase/pyridine nucleotide transhydrogenase N-terminal" evidence="15">
    <location>
        <begin position="5"/>
        <end position="139"/>
    </location>
</feature>
<evidence type="ECO:0000256" key="2">
    <source>
        <dbReference type="ARBA" id="ARBA00005689"/>
    </source>
</evidence>
<evidence type="ECO:0000256" key="12">
    <source>
        <dbReference type="PIRSR" id="PIRSR018250-1"/>
    </source>
</evidence>
<dbReference type="EC" id="1.5.1.7" evidence="4"/>
<dbReference type="SMART" id="SM01003">
    <property type="entry name" value="AlaDh_PNT_N"/>
    <property type="match status" value="1"/>
</dbReference>
<dbReference type="OrthoDB" id="502334at2"/>
<dbReference type="InterPro" id="IPR007698">
    <property type="entry name" value="AlaDH/PNT_NAD(H)-bd"/>
</dbReference>
<dbReference type="GO" id="GO:0004754">
    <property type="term" value="F:saccharopine dehydrogenase (NAD+, L-lysine-forming) activity"/>
    <property type="evidence" value="ECO:0007669"/>
    <property type="project" value="UniProtKB-EC"/>
</dbReference>
<comment type="pathway">
    <text evidence="1">Amino-acid biosynthesis; L-lysine biosynthesis via AAA pathway; L-lysine from L-alpha-aminoadipate (fungal route): step 3/3.</text>
</comment>
<keyword evidence="8 13" id="KW-0520">NAD</keyword>
<dbReference type="SMART" id="SM01002">
    <property type="entry name" value="AlaDh_PNT_C"/>
    <property type="match status" value="1"/>
</dbReference>
<dbReference type="SUPFAM" id="SSF51735">
    <property type="entry name" value="NAD(P)-binding Rossmann-fold domains"/>
    <property type="match status" value="1"/>
</dbReference>
<dbReference type="AlphaFoldDB" id="A0A1H9W7C2"/>
<dbReference type="CDD" id="cd12188">
    <property type="entry name" value="SDH"/>
    <property type="match status" value="1"/>
</dbReference>
<evidence type="ECO:0000259" key="15">
    <source>
        <dbReference type="SMART" id="SM01003"/>
    </source>
</evidence>